<protein>
    <recommendedName>
        <fullName evidence="3">DUF1489 family protein</fullName>
    </recommendedName>
</protein>
<dbReference type="AlphaFoldDB" id="A0A067Z3G3"/>
<dbReference type="Pfam" id="PF07370">
    <property type="entry name" value="DUF1489"/>
    <property type="match status" value="1"/>
</dbReference>
<proteinExistence type="predicted"/>
<dbReference type="Proteomes" id="UP000031656">
    <property type="component" value="Chromosome"/>
</dbReference>
<organism evidence="1 2">
    <name type="scientific">Gluconobacter oxydans DSM 3504</name>
    <dbReference type="NCBI Taxonomy" id="1288313"/>
    <lineage>
        <taxon>Bacteria</taxon>
        <taxon>Pseudomonadati</taxon>
        <taxon>Pseudomonadota</taxon>
        <taxon>Alphaproteobacteria</taxon>
        <taxon>Acetobacterales</taxon>
        <taxon>Acetobacteraceae</taxon>
        <taxon>Gluconobacter</taxon>
    </lineage>
</organism>
<evidence type="ECO:0000313" key="2">
    <source>
        <dbReference type="Proteomes" id="UP000031656"/>
    </source>
</evidence>
<reference evidence="1 2" key="1">
    <citation type="journal article" date="2015" name="Appl. Microbiol. Biotechnol.">
        <title>The consequence of an additional NADH dehydrogenase paralog on the growth of Gluconobacter oxydans DSM3504.</title>
        <authorList>
            <person name="Kostner D."/>
            <person name="Luchterhand B."/>
            <person name="Junker A."/>
            <person name="Volland S."/>
            <person name="Daniel R."/>
            <person name="Buchs J."/>
            <person name="Liebl W."/>
            <person name="Ehrenreich A."/>
        </authorList>
    </citation>
    <scope>NUCLEOTIDE SEQUENCE [LARGE SCALE GENOMIC DNA]</scope>
    <source>
        <strain evidence="1">DSM 3504</strain>
    </source>
</reference>
<dbReference type="EMBL" id="CP004373">
    <property type="protein sequence ID" value="AHK71591.1"/>
    <property type="molecule type" value="Genomic_DNA"/>
</dbReference>
<sequence>MLNIIKLAVGCPSLEVLRERLNHYRVNGHATVQTRTMPKRAEEVLDGGSLYRVMDGMILCRQPIIGLESCQRSDGSTGTLIVVSDDIIPVQPRPMRPFQGWRYLEPKDAPPDLGNSLTQDGIADLPPQLRRELAELALI</sequence>
<dbReference type="HOGENOM" id="CLU_130421_0_0_5"/>
<dbReference type="KEGG" id="goy:GLS_c17140"/>
<evidence type="ECO:0000313" key="1">
    <source>
        <dbReference type="EMBL" id="AHK71591.1"/>
    </source>
</evidence>
<accession>A0A067Z3G3</accession>
<evidence type="ECO:0008006" key="3">
    <source>
        <dbReference type="Google" id="ProtNLM"/>
    </source>
</evidence>
<dbReference type="PIRSF" id="PIRSF032025">
    <property type="entry name" value="UCP032025"/>
    <property type="match status" value="1"/>
</dbReference>
<name>A0A067Z3G3_GLUOY</name>
<dbReference type="InterPro" id="IPR008320">
    <property type="entry name" value="UCP032025"/>
</dbReference>
<dbReference type="GeneID" id="56905932"/>
<dbReference type="RefSeq" id="WP_041111916.1">
    <property type="nucleotide sequence ID" value="NZ_CP004373.1"/>
</dbReference>
<gene>
    <name evidence="1" type="ORF">GLS_c17140</name>
</gene>